<protein>
    <submittedName>
        <fullName evidence="1">Uncharacterized protein</fullName>
    </submittedName>
</protein>
<evidence type="ECO:0000313" key="1">
    <source>
        <dbReference type="EMBL" id="GIY08737.1"/>
    </source>
</evidence>
<keyword evidence="2" id="KW-1185">Reference proteome</keyword>
<proteinExistence type="predicted"/>
<dbReference type="EMBL" id="BPLR01006283">
    <property type="protein sequence ID" value="GIY08737.1"/>
    <property type="molecule type" value="Genomic_DNA"/>
</dbReference>
<comment type="caution">
    <text evidence="1">The sequence shown here is derived from an EMBL/GenBank/DDBJ whole genome shotgun (WGS) entry which is preliminary data.</text>
</comment>
<name>A0AAV4QHF1_CAEEX</name>
<dbReference type="Proteomes" id="UP001054945">
    <property type="component" value="Unassembled WGS sequence"/>
</dbReference>
<reference evidence="1 2" key="1">
    <citation type="submission" date="2021-06" db="EMBL/GenBank/DDBJ databases">
        <title>Caerostris extrusa draft genome.</title>
        <authorList>
            <person name="Kono N."/>
            <person name="Arakawa K."/>
        </authorList>
    </citation>
    <scope>NUCLEOTIDE SEQUENCE [LARGE SCALE GENOMIC DNA]</scope>
</reference>
<dbReference type="AlphaFoldDB" id="A0AAV4QHF1"/>
<evidence type="ECO:0000313" key="2">
    <source>
        <dbReference type="Proteomes" id="UP001054945"/>
    </source>
</evidence>
<organism evidence="1 2">
    <name type="scientific">Caerostris extrusa</name>
    <name type="common">Bark spider</name>
    <name type="synonym">Caerostris bankana</name>
    <dbReference type="NCBI Taxonomy" id="172846"/>
    <lineage>
        <taxon>Eukaryota</taxon>
        <taxon>Metazoa</taxon>
        <taxon>Ecdysozoa</taxon>
        <taxon>Arthropoda</taxon>
        <taxon>Chelicerata</taxon>
        <taxon>Arachnida</taxon>
        <taxon>Araneae</taxon>
        <taxon>Araneomorphae</taxon>
        <taxon>Entelegynae</taxon>
        <taxon>Araneoidea</taxon>
        <taxon>Araneidae</taxon>
        <taxon>Caerostris</taxon>
    </lineage>
</organism>
<sequence length="136" mass="15467">MGVVWEKNASFSFCTCPTANERNEFTNAVGTGNRLQSKSEMSTVKYRELSRLFWVSFPSRFCNGKPGSQRIARGGKEGRRMISFTREAIQETELRNGSRKTKLYEIAIAFEKMGQQIPTLSGNANHQTKEDDTFKK</sequence>
<accession>A0AAV4QHF1</accession>
<gene>
    <name evidence="1" type="ORF">CEXT_294491</name>
</gene>